<evidence type="ECO:0000256" key="1">
    <source>
        <dbReference type="SAM" id="Phobius"/>
    </source>
</evidence>
<keyword evidence="3" id="KW-1185">Reference proteome</keyword>
<keyword evidence="1" id="KW-1133">Transmembrane helix</keyword>
<keyword evidence="1" id="KW-0472">Membrane</keyword>
<keyword evidence="1" id="KW-0812">Transmembrane</keyword>
<accession>A0A6V8P861</accession>
<dbReference type="InterPro" id="IPR023201">
    <property type="entry name" value="SecY_dom_sf"/>
</dbReference>
<feature type="non-terminal residue" evidence="2">
    <location>
        <position position="1"/>
    </location>
</feature>
<reference evidence="2 3" key="1">
    <citation type="journal article" date="2020" name="Front. Microbiol.">
        <title>Single-cell genomics of novel Actinobacteria with the Wood-Ljungdahl pathway discovered in a serpentinizing system.</title>
        <authorList>
            <person name="Merino N."/>
            <person name="Kawai M."/>
            <person name="Boyd E.S."/>
            <person name="Colman D.R."/>
            <person name="McGlynn S.E."/>
            <person name="Nealson K.H."/>
            <person name="Kurokawa K."/>
            <person name="Hongoh Y."/>
        </authorList>
    </citation>
    <scope>NUCLEOTIDE SEQUENCE [LARGE SCALE GENOMIC DNA]</scope>
    <source>
        <strain evidence="2 3">S33</strain>
    </source>
</reference>
<dbReference type="AlphaFoldDB" id="A0A6V8P861"/>
<name>A0A6V8P861_9ACTN</name>
<gene>
    <name evidence="2" type="ORF">HKBW3S33_02241</name>
</gene>
<evidence type="ECO:0000313" key="2">
    <source>
        <dbReference type="EMBL" id="GFP28825.1"/>
    </source>
</evidence>
<organism evidence="2 3">
    <name type="scientific">Candidatus Hakubella thermalkaliphila</name>
    <dbReference type="NCBI Taxonomy" id="2754717"/>
    <lineage>
        <taxon>Bacteria</taxon>
        <taxon>Bacillati</taxon>
        <taxon>Actinomycetota</taxon>
        <taxon>Actinomycetota incertae sedis</taxon>
        <taxon>Candidatus Hakubellales</taxon>
        <taxon>Candidatus Hakubellaceae</taxon>
        <taxon>Candidatus Hakubella</taxon>
    </lineage>
</organism>
<evidence type="ECO:0000313" key="3">
    <source>
        <dbReference type="Proteomes" id="UP000591948"/>
    </source>
</evidence>
<comment type="caution">
    <text evidence="2">The sequence shown here is derived from an EMBL/GenBank/DDBJ whole genome shotgun (WGS) entry which is preliminary data.</text>
</comment>
<dbReference type="SUPFAM" id="SSF103491">
    <property type="entry name" value="Preprotein translocase SecY subunit"/>
    <property type="match status" value="1"/>
</dbReference>
<feature type="transmembrane region" description="Helical" evidence="1">
    <location>
        <begin position="21"/>
        <end position="40"/>
    </location>
</feature>
<sequence length="69" mass="7940">RGDLMFQIIRNIFVIRELRNKVLFTLAILVIYRLGAAIPVPGIDLSIIKDLFQGAGNTPYLYRKYFPRG</sequence>
<dbReference type="Proteomes" id="UP000591948">
    <property type="component" value="Unassembled WGS sequence"/>
</dbReference>
<dbReference type="EMBL" id="BLRY01000435">
    <property type="protein sequence ID" value="GFP28825.1"/>
    <property type="molecule type" value="Genomic_DNA"/>
</dbReference>
<proteinExistence type="predicted"/>
<protein>
    <submittedName>
        <fullName evidence="2">Preprotein translocase subunit SecY</fullName>
    </submittedName>
</protein>
<dbReference type="Gene3D" id="1.10.3370.10">
    <property type="entry name" value="SecY subunit domain"/>
    <property type="match status" value="1"/>
</dbReference>